<name>A0ABP3RAX7_9PROT</name>
<evidence type="ECO:0000313" key="2">
    <source>
        <dbReference type="Proteomes" id="UP001501588"/>
    </source>
</evidence>
<proteinExistence type="predicted"/>
<reference evidence="2" key="1">
    <citation type="journal article" date="2019" name="Int. J. Syst. Evol. Microbiol.">
        <title>The Global Catalogue of Microorganisms (GCM) 10K type strain sequencing project: providing services to taxonomists for standard genome sequencing and annotation.</title>
        <authorList>
            <consortium name="The Broad Institute Genomics Platform"/>
            <consortium name="The Broad Institute Genome Sequencing Center for Infectious Disease"/>
            <person name="Wu L."/>
            <person name="Ma J."/>
        </authorList>
    </citation>
    <scope>NUCLEOTIDE SEQUENCE [LARGE SCALE GENOMIC DNA]</scope>
    <source>
        <strain evidence="2">JCM 9933</strain>
    </source>
</reference>
<protein>
    <submittedName>
        <fullName evidence="1">DUF2171 domain-containing protein</fullName>
    </submittedName>
</protein>
<evidence type="ECO:0000313" key="1">
    <source>
        <dbReference type="EMBL" id="GAA0604009.1"/>
    </source>
</evidence>
<comment type="caution">
    <text evidence="1">The sequence shown here is derived from an EMBL/GenBank/DDBJ whole genome shotgun (WGS) entry which is preliminary data.</text>
</comment>
<dbReference type="Proteomes" id="UP001501588">
    <property type="component" value="Unassembled WGS sequence"/>
</dbReference>
<dbReference type="Pfam" id="PF09939">
    <property type="entry name" value="DUF2171"/>
    <property type="match status" value="1"/>
</dbReference>
<dbReference type="InterPro" id="IPR018684">
    <property type="entry name" value="DUF2171"/>
</dbReference>
<dbReference type="RefSeq" id="WP_343897879.1">
    <property type="nucleotide sequence ID" value="NZ_BAAAFZ010000093.1"/>
</dbReference>
<organism evidence="1 2">
    <name type="scientific">Craurococcus roseus</name>
    <dbReference type="NCBI Taxonomy" id="77585"/>
    <lineage>
        <taxon>Bacteria</taxon>
        <taxon>Pseudomonadati</taxon>
        <taxon>Pseudomonadota</taxon>
        <taxon>Alphaproteobacteria</taxon>
        <taxon>Acetobacterales</taxon>
        <taxon>Acetobacteraceae</taxon>
        <taxon>Craurococcus</taxon>
    </lineage>
</organism>
<accession>A0ABP3RAX7</accession>
<dbReference type="EMBL" id="BAAAFZ010000093">
    <property type="protein sequence ID" value="GAA0604009.1"/>
    <property type="molecule type" value="Genomic_DNA"/>
</dbReference>
<sequence length="84" mass="8754">MSDDIASKIAEHMEVIGDDGEHVGTVDKVEGNRIKLTKKDDPTGSGEHHYLPLGAVATIQDGKVKLMMPASAAKGDSAARDPGA</sequence>
<keyword evidence="2" id="KW-1185">Reference proteome</keyword>
<gene>
    <name evidence="1" type="ORF">GCM10009416_47030</name>
</gene>